<name>D4ZK85_SHEVD</name>
<gene>
    <name evidence="10" type="ordered locus">SVI_2113</name>
</gene>
<dbReference type="KEGG" id="svo:SVI_2113"/>
<keyword evidence="2" id="KW-0813">Transport</keyword>
<dbReference type="GO" id="GO:0005886">
    <property type="term" value="C:plasma membrane"/>
    <property type="evidence" value="ECO:0007669"/>
    <property type="project" value="UniProtKB-SubCell"/>
</dbReference>
<feature type="transmembrane region" description="Helical" evidence="9">
    <location>
        <begin position="6"/>
        <end position="25"/>
    </location>
</feature>
<evidence type="ECO:0000256" key="8">
    <source>
        <dbReference type="ARBA" id="ARBA00035655"/>
    </source>
</evidence>
<dbReference type="Proteomes" id="UP000002350">
    <property type="component" value="Chromosome"/>
</dbReference>
<feature type="transmembrane region" description="Helical" evidence="9">
    <location>
        <begin position="104"/>
        <end position="124"/>
    </location>
</feature>
<evidence type="ECO:0000256" key="1">
    <source>
        <dbReference type="ARBA" id="ARBA00004429"/>
    </source>
</evidence>
<organism evidence="10 11">
    <name type="scientific">Shewanella violacea (strain JCM 10179 / CIP 106290 / LMG 19151 / DSS12)</name>
    <dbReference type="NCBI Taxonomy" id="637905"/>
    <lineage>
        <taxon>Bacteria</taxon>
        <taxon>Pseudomonadati</taxon>
        <taxon>Pseudomonadota</taxon>
        <taxon>Gammaproteobacteria</taxon>
        <taxon>Alteromonadales</taxon>
        <taxon>Shewanellaceae</taxon>
        <taxon>Shewanella</taxon>
    </lineage>
</organism>
<dbReference type="InterPro" id="IPR007272">
    <property type="entry name" value="Sulf_transp_TsuA/YedE"/>
</dbReference>
<dbReference type="RefSeq" id="WP_013051389.1">
    <property type="nucleotide sequence ID" value="NC_014012.1"/>
</dbReference>
<protein>
    <submittedName>
        <fullName evidence="10">Uncharacterized protein</fullName>
    </submittedName>
</protein>
<feature type="transmembrane region" description="Helical" evidence="9">
    <location>
        <begin position="164"/>
        <end position="181"/>
    </location>
</feature>
<keyword evidence="6 9" id="KW-1133">Transmembrane helix</keyword>
<dbReference type="eggNOG" id="COG2391">
    <property type="taxonomic scope" value="Bacteria"/>
</dbReference>
<evidence type="ECO:0000256" key="3">
    <source>
        <dbReference type="ARBA" id="ARBA00022475"/>
    </source>
</evidence>
<keyword evidence="5 9" id="KW-0812">Transmembrane</keyword>
<dbReference type="Pfam" id="PF04143">
    <property type="entry name" value="Sulf_transp"/>
    <property type="match status" value="2"/>
</dbReference>
<feature type="transmembrane region" description="Helical" evidence="9">
    <location>
        <begin position="212"/>
        <end position="230"/>
    </location>
</feature>
<sequence length="298" mass="31957">MLLLTSIFLIASLGYLAQTTGLCLVRGVNEALTGKPIFLLSILTSGSLAWVSILIGDYAGIAIPFISYEYSFLALVGGLLFGIGAAFNSGCGVSTISKLARGQLVMFFTICGWLVGWLLLTTFVPQYQIAQYQLNSSWHIAILITVSFTIVLCTTRMSKESRRLWLSMLGIGLTAGIVFLTEPKWTPSGLLKDISLSLWHQDSGLWPSDSRFLLIAALIIGMIVAAVHRKTFKFIPLNGKDCIRHLLAGCLMGIGAAIASGGNDSQLLLGLPSLSPAGITTIFSMLVGIALGRLITRV</sequence>
<evidence type="ECO:0000313" key="10">
    <source>
        <dbReference type="EMBL" id="BAJ02084.1"/>
    </source>
</evidence>
<comment type="subcellular location">
    <subcellularLocation>
        <location evidence="1">Cell inner membrane</location>
        <topology evidence="1">Multi-pass membrane protein</topology>
    </subcellularLocation>
</comment>
<proteinExistence type="inferred from homology"/>
<reference evidence="11" key="1">
    <citation type="journal article" date="2010" name="Mol. Biosyst.">
        <title>Complete genome sequence and comparative analysis of Shewanella violacea, a psychrophilic and piezophilic bacterium from deep sea floor sediments.</title>
        <authorList>
            <person name="Aono E."/>
            <person name="Baba T."/>
            <person name="Ara T."/>
            <person name="Nishi T."/>
            <person name="Nakamichi T."/>
            <person name="Inamoto E."/>
            <person name="Toyonaga H."/>
            <person name="Hasegawa M."/>
            <person name="Takai Y."/>
            <person name="Okumura Y."/>
            <person name="Baba M."/>
            <person name="Tomita M."/>
            <person name="Kato C."/>
            <person name="Oshima T."/>
            <person name="Nakasone K."/>
            <person name="Mori H."/>
        </authorList>
    </citation>
    <scope>NUCLEOTIDE SEQUENCE [LARGE SCALE GENOMIC DNA]</scope>
    <source>
        <strain evidence="11">JCM 10179 / CIP 106290 / LMG 19151 / DSS12</strain>
    </source>
</reference>
<keyword evidence="3" id="KW-1003">Cell membrane</keyword>
<evidence type="ECO:0000256" key="7">
    <source>
        <dbReference type="ARBA" id="ARBA00023136"/>
    </source>
</evidence>
<keyword evidence="4" id="KW-0997">Cell inner membrane</keyword>
<dbReference type="STRING" id="637905.SVI_2113"/>
<feature type="transmembrane region" description="Helical" evidence="9">
    <location>
        <begin position="242"/>
        <end position="262"/>
    </location>
</feature>
<accession>D4ZK85</accession>
<dbReference type="HOGENOM" id="CLU_976103_0_0_6"/>
<keyword evidence="7 9" id="KW-0472">Membrane</keyword>
<comment type="similarity">
    <text evidence="8">Belongs to the TsuA/YedE (TC 9.B.102) family.</text>
</comment>
<evidence type="ECO:0000256" key="2">
    <source>
        <dbReference type="ARBA" id="ARBA00022448"/>
    </source>
</evidence>
<dbReference type="AlphaFoldDB" id="D4ZK85"/>
<dbReference type="EMBL" id="AP011177">
    <property type="protein sequence ID" value="BAJ02084.1"/>
    <property type="molecule type" value="Genomic_DNA"/>
</dbReference>
<evidence type="ECO:0000256" key="9">
    <source>
        <dbReference type="SAM" id="Phobius"/>
    </source>
</evidence>
<evidence type="ECO:0000313" key="11">
    <source>
        <dbReference type="Proteomes" id="UP000002350"/>
    </source>
</evidence>
<feature type="transmembrane region" description="Helical" evidence="9">
    <location>
        <begin position="136"/>
        <end position="152"/>
    </location>
</feature>
<feature type="transmembrane region" description="Helical" evidence="9">
    <location>
        <begin position="37"/>
        <end position="66"/>
    </location>
</feature>
<dbReference type="PANTHER" id="PTHR30574">
    <property type="entry name" value="INNER MEMBRANE PROTEIN YEDE"/>
    <property type="match status" value="1"/>
</dbReference>
<feature type="transmembrane region" description="Helical" evidence="9">
    <location>
        <begin position="72"/>
        <end position="92"/>
    </location>
</feature>
<evidence type="ECO:0000256" key="4">
    <source>
        <dbReference type="ARBA" id="ARBA00022519"/>
    </source>
</evidence>
<evidence type="ECO:0000256" key="6">
    <source>
        <dbReference type="ARBA" id="ARBA00022989"/>
    </source>
</evidence>
<feature type="transmembrane region" description="Helical" evidence="9">
    <location>
        <begin position="274"/>
        <end position="295"/>
    </location>
</feature>
<evidence type="ECO:0000256" key="5">
    <source>
        <dbReference type="ARBA" id="ARBA00022692"/>
    </source>
</evidence>
<keyword evidence="11" id="KW-1185">Reference proteome</keyword>
<dbReference type="PANTHER" id="PTHR30574:SF1">
    <property type="entry name" value="SULPHUR TRANSPORT DOMAIN-CONTAINING PROTEIN"/>
    <property type="match status" value="1"/>
</dbReference>